<protein>
    <recommendedName>
        <fullName evidence="4">Chromatin modification-related protein EAF3</fullName>
    </recommendedName>
    <alternativeName>
        <fullName evidence="12">Chromatin modification-related protein eaf3</fullName>
    </alternativeName>
</protein>
<dbReference type="FunFam" id="1.10.274.30:FF:000004">
    <property type="entry name" value="Putative Chromatin modification-related protein eaf3"/>
    <property type="match status" value="1"/>
</dbReference>
<evidence type="ECO:0000256" key="6">
    <source>
        <dbReference type="ARBA" id="ARBA00022853"/>
    </source>
</evidence>
<keyword evidence="16" id="KW-1185">Reference proteome</keyword>
<evidence type="ECO:0000256" key="8">
    <source>
        <dbReference type="ARBA" id="ARBA00023163"/>
    </source>
</evidence>
<dbReference type="SUPFAM" id="SSF54160">
    <property type="entry name" value="Chromo domain-like"/>
    <property type="match status" value="1"/>
</dbReference>
<evidence type="ECO:0000256" key="7">
    <source>
        <dbReference type="ARBA" id="ARBA00023015"/>
    </source>
</evidence>
<dbReference type="InterPro" id="IPR000953">
    <property type="entry name" value="Chromo/chromo_shadow_dom"/>
</dbReference>
<proteinExistence type="inferred from homology"/>
<dbReference type="GO" id="GO:0032221">
    <property type="term" value="C:Rpd3S complex"/>
    <property type="evidence" value="ECO:0007669"/>
    <property type="project" value="TreeGrafter"/>
</dbReference>
<feature type="region of interest" description="Disordered" evidence="13">
    <location>
        <begin position="248"/>
        <end position="281"/>
    </location>
</feature>
<dbReference type="Gene3D" id="2.30.30.140">
    <property type="match status" value="1"/>
</dbReference>
<evidence type="ECO:0000256" key="11">
    <source>
        <dbReference type="ARBA" id="ARBA00057322"/>
    </source>
</evidence>
<dbReference type="PANTHER" id="PTHR10880">
    <property type="entry name" value="MORTALITY FACTOR 4-LIKE PROTEIN"/>
    <property type="match status" value="1"/>
</dbReference>
<dbReference type="Pfam" id="PF05712">
    <property type="entry name" value="MRG"/>
    <property type="match status" value="1"/>
</dbReference>
<dbReference type="PIRSF" id="PIRSF038133">
    <property type="entry name" value="HAT_Nua4_EAF3/MRG15"/>
    <property type="match status" value="1"/>
</dbReference>
<dbReference type="InterPro" id="IPR016197">
    <property type="entry name" value="Chromo-like_dom_sf"/>
</dbReference>
<dbReference type="GO" id="GO:0006338">
    <property type="term" value="P:chromatin remodeling"/>
    <property type="evidence" value="ECO:0007669"/>
    <property type="project" value="UniProtKB-ARBA"/>
</dbReference>
<feature type="domain" description="Chromo" evidence="14">
    <location>
        <begin position="2"/>
        <end position="86"/>
    </location>
</feature>
<dbReference type="GO" id="GO:0006281">
    <property type="term" value="P:DNA repair"/>
    <property type="evidence" value="ECO:0007669"/>
    <property type="project" value="UniProtKB-KW"/>
</dbReference>
<sequence length="354" mass="39264">MQYHQDEKVLCFHGPLIYQAKVRSSSHSQILLAENWKESDNQSGATGPHYFVHYQGWKKTWDEWVPEMRLLKLNEENLARQKALVDAQKAEAAAAAAVAAAHEQGARSKADGRRAPSSAGAAGGGRGSKRSRDTSECDGNEKRPDLRLHVPDSLKAALVDDWENVTRKEQLVPLPRTPNVKEILKDYAEHYKATSQGRAASRSHASPILDEVLAGLKLYFDKSLAQNLLYRFERRQYVELRKQLGSKAGDGVDAEDAKPAGRRGGRGGAAKPPPSESPTAAELEASEVYGAEHLLRLFVNLPGIVAHTSMDPESVAILREHLNEFLLFLAKEQARLFVREYEEPSPAYHRLSST</sequence>
<evidence type="ECO:0000256" key="3">
    <source>
        <dbReference type="ARBA" id="ARBA00011353"/>
    </source>
</evidence>
<keyword evidence="6" id="KW-0156">Chromatin regulator</keyword>
<reference evidence="15" key="1">
    <citation type="submission" date="2023-03" db="EMBL/GenBank/DDBJ databases">
        <title>Mating type loci evolution in Malassezia.</title>
        <authorList>
            <person name="Coelho M.A."/>
        </authorList>
    </citation>
    <scope>NUCLEOTIDE SEQUENCE</scope>
    <source>
        <strain evidence="15">CBS 10434</strain>
    </source>
</reference>
<keyword evidence="7" id="KW-0805">Transcription regulation</keyword>
<comment type="subunit">
    <text evidence="3">Component of the NuA4 histone acetyltransferase complex.</text>
</comment>
<dbReference type="Pfam" id="PF22732">
    <property type="entry name" value="MSL3_chromo-like"/>
    <property type="match status" value="1"/>
</dbReference>
<keyword evidence="5" id="KW-0227">DNA damage</keyword>
<evidence type="ECO:0000256" key="9">
    <source>
        <dbReference type="ARBA" id="ARBA00023204"/>
    </source>
</evidence>
<feature type="compositionally biased region" description="Basic and acidic residues" evidence="13">
    <location>
        <begin position="104"/>
        <end position="114"/>
    </location>
</feature>
<evidence type="ECO:0000256" key="12">
    <source>
        <dbReference type="ARBA" id="ARBA00072864"/>
    </source>
</evidence>
<organism evidence="15 16">
    <name type="scientific">Malassezia caprae</name>
    <dbReference type="NCBI Taxonomy" id="1381934"/>
    <lineage>
        <taxon>Eukaryota</taxon>
        <taxon>Fungi</taxon>
        <taxon>Dikarya</taxon>
        <taxon>Basidiomycota</taxon>
        <taxon>Ustilaginomycotina</taxon>
        <taxon>Malasseziomycetes</taxon>
        <taxon>Malasseziales</taxon>
        <taxon>Malasseziaceae</taxon>
        <taxon>Malassezia</taxon>
    </lineage>
</organism>
<dbReference type="InterPro" id="IPR026541">
    <property type="entry name" value="MRG_dom"/>
</dbReference>
<gene>
    <name evidence="15" type="primary">EAF3</name>
    <name evidence="15" type="ORF">MCAP1_000928</name>
</gene>
<feature type="region of interest" description="Disordered" evidence="13">
    <location>
        <begin position="104"/>
        <end position="149"/>
    </location>
</feature>
<dbReference type="PANTHER" id="PTHR10880:SF15">
    <property type="entry name" value="MSL COMPLEX SUBUNIT 3"/>
    <property type="match status" value="1"/>
</dbReference>
<accession>A0AAF0E5S3</accession>
<comment type="subcellular location">
    <subcellularLocation>
        <location evidence="1">Nucleus</location>
    </subcellularLocation>
</comment>
<dbReference type="EMBL" id="CP119909">
    <property type="protein sequence ID" value="WFD18719.1"/>
    <property type="molecule type" value="Genomic_DNA"/>
</dbReference>
<evidence type="ECO:0000256" key="10">
    <source>
        <dbReference type="ARBA" id="ARBA00023242"/>
    </source>
</evidence>
<dbReference type="InterPro" id="IPR008676">
    <property type="entry name" value="MRG"/>
</dbReference>
<comment type="similarity">
    <text evidence="2">Belongs to the MRG family.</text>
</comment>
<dbReference type="GO" id="GO:0035267">
    <property type="term" value="C:NuA4 histone acetyltransferase complex"/>
    <property type="evidence" value="ECO:0007669"/>
    <property type="project" value="TreeGrafter"/>
</dbReference>
<evidence type="ECO:0000259" key="14">
    <source>
        <dbReference type="SMART" id="SM00298"/>
    </source>
</evidence>
<evidence type="ECO:0000256" key="1">
    <source>
        <dbReference type="ARBA" id="ARBA00004123"/>
    </source>
</evidence>
<evidence type="ECO:0000256" key="4">
    <source>
        <dbReference type="ARBA" id="ARBA00018505"/>
    </source>
</evidence>
<dbReference type="PROSITE" id="PS51640">
    <property type="entry name" value="MRG"/>
    <property type="match status" value="1"/>
</dbReference>
<dbReference type="InterPro" id="IPR038217">
    <property type="entry name" value="MRG_C_sf"/>
</dbReference>
<keyword evidence="10" id="KW-0539">Nucleus</keyword>
<evidence type="ECO:0000313" key="16">
    <source>
        <dbReference type="Proteomes" id="UP001220961"/>
    </source>
</evidence>
<keyword evidence="9" id="KW-0234">DNA repair</keyword>
<evidence type="ECO:0000256" key="5">
    <source>
        <dbReference type="ARBA" id="ARBA00022763"/>
    </source>
</evidence>
<dbReference type="AlphaFoldDB" id="A0AAF0E5S3"/>
<dbReference type="Proteomes" id="UP001220961">
    <property type="component" value="Chromosome 2"/>
</dbReference>
<feature type="compositionally biased region" description="Basic and acidic residues" evidence="13">
    <location>
        <begin position="130"/>
        <end position="149"/>
    </location>
</feature>
<keyword evidence="8" id="KW-0804">Transcription</keyword>
<comment type="function">
    <text evidence="11">Involved in deacetylation of histones, chromatin assembly and chromosome segregation. May act as a transcriptional oscillator, directing histone deacetylases to specific chromosomal domains. Component of the NuA4 histone acetyltransferase complex which is involved in transcriptional activation of selected genes principally by acetylation of nucleosomal histone H4 and H2A. The NuA4 complex is also involved in DNA repair.</text>
</comment>
<dbReference type="InterPro" id="IPR053820">
    <property type="entry name" value="MSL3_chromo-like"/>
</dbReference>
<evidence type="ECO:0000256" key="13">
    <source>
        <dbReference type="SAM" id="MobiDB-lite"/>
    </source>
</evidence>
<dbReference type="GO" id="GO:0006355">
    <property type="term" value="P:regulation of DNA-templated transcription"/>
    <property type="evidence" value="ECO:0007669"/>
    <property type="project" value="InterPro"/>
</dbReference>
<dbReference type="SMART" id="SM00298">
    <property type="entry name" value="CHROMO"/>
    <property type="match status" value="1"/>
</dbReference>
<evidence type="ECO:0000313" key="15">
    <source>
        <dbReference type="EMBL" id="WFD18719.1"/>
    </source>
</evidence>
<evidence type="ECO:0000256" key="2">
    <source>
        <dbReference type="ARBA" id="ARBA00009093"/>
    </source>
</evidence>
<name>A0AAF0E5S3_9BASI</name>
<dbReference type="Gene3D" id="1.10.274.30">
    <property type="entry name" value="MRG domain"/>
    <property type="match status" value="1"/>
</dbReference>